<evidence type="ECO:0000256" key="1">
    <source>
        <dbReference type="SAM" id="Phobius"/>
    </source>
</evidence>
<dbReference type="AlphaFoldDB" id="A0A857JDD1"/>
<organism evidence="3 4">
    <name type="scientific">Xylophilus rhododendri</name>
    <dbReference type="NCBI Taxonomy" id="2697032"/>
    <lineage>
        <taxon>Bacteria</taxon>
        <taxon>Pseudomonadati</taxon>
        <taxon>Pseudomonadota</taxon>
        <taxon>Betaproteobacteria</taxon>
        <taxon>Burkholderiales</taxon>
        <taxon>Xylophilus</taxon>
    </lineage>
</organism>
<dbReference type="KEGG" id="xyk:GT347_26420"/>
<evidence type="ECO:0000313" key="3">
    <source>
        <dbReference type="EMBL" id="QHJ01212.1"/>
    </source>
</evidence>
<feature type="transmembrane region" description="Helical" evidence="1">
    <location>
        <begin position="92"/>
        <end position="110"/>
    </location>
</feature>
<keyword evidence="1" id="KW-1133">Transmembrane helix</keyword>
<gene>
    <name evidence="3" type="ORF">GT347_26420</name>
</gene>
<keyword evidence="1" id="KW-0812">Transmembrane</keyword>
<dbReference type="RefSeq" id="WP_160555020.1">
    <property type="nucleotide sequence ID" value="NZ_CP047650.1"/>
</dbReference>
<feature type="domain" description="Heparan-alpha-glucosaminide N-acetyltransferase catalytic" evidence="2">
    <location>
        <begin position="17"/>
        <end position="245"/>
    </location>
</feature>
<dbReference type="EMBL" id="CP047650">
    <property type="protein sequence ID" value="QHJ01212.1"/>
    <property type="molecule type" value="Genomic_DNA"/>
</dbReference>
<dbReference type="Pfam" id="PF07786">
    <property type="entry name" value="HGSNAT_cat"/>
    <property type="match status" value="1"/>
</dbReference>
<evidence type="ECO:0000259" key="2">
    <source>
        <dbReference type="Pfam" id="PF07786"/>
    </source>
</evidence>
<dbReference type="InterPro" id="IPR012429">
    <property type="entry name" value="HGSNAT_cat"/>
</dbReference>
<protein>
    <submittedName>
        <fullName evidence="3">DUF1624 domain-containing protein</fullName>
    </submittedName>
</protein>
<proteinExistence type="predicted"/>
<dbReference type="Proteomes" id="UP000464787">
    <property type="component" value="Chromosome"/>
</dbReference>
<sequence>MPAVFRPAQRLRPLQNRAARLDALRGFAVVWMSFFHFCFDLNYFGFLHQHMLSDPAWTGQRAAIVSLFLFCAGVGQALASEAGQGWPRFWRRWAQVAGCALLVTLATYAIFPQSFIGFGVLHGLAVMLIVARVSGRLGRWLWPLGAVALLLPWLAEAWLPGTALEAALNGVPLRVLGLITVKPITEDYVPLLPWLGMVWWGLAAGQWLSRRRPRLLQGPPPGGAAGRALAWLGRHSLPWYMLHQPVLMGLVAATAWALHR</sequence>
<name>A0A857JDD1_9BURK</name>
<feature type="transmembrane region" description="Helical" evidence="1">
    <location>
        <begin position="21"/>
        <end position="42"/>
    </location>
</feature>
<feature type="transmembrane region" description="Helical" evidence="1">
    <location>
        <begin position="140"/>
        <end position="159"/>
    </location>
</feature>
<feature type="transmembrane region" description="Helical" evidence="1">
    <location>
        <begin position="62"/>
        <end position="80"/>
    </location>
</feature>
<keyword evidence="4" id="KW-1185">Reference proteome</keyword>
<accession>A0A857JDD1</accession>
<reference evidence="3 4" key="1">
    <citation type="submission" date="2020-01" db="EMBL/GenBank/DDBJ databases">
        <title>Genome sequencing of strain KACC 21265.</title>
        <authorList>
            <person name="Heo J."/>
            <person name="Kim S.-J."/>
            <person name="Kim J.-S."/>
            <person name="Hong S.-B."/>
            <person name="Kwon S.-W."/>
        </authorList>
    </citation>
    <scope>NUCLEOTIDE SEQUENCE [LARGE SCALE GENOMIC DNA]</scope>
    <source>
        <strain evidence="3 4">KACC 21265</strain>
    </source>
</reference>
<feature type="transmembrane region" description="Helical" evidence="1">
    <location>
        <begin position="116"/>
        <end position="133"/>
    </location>
</feature>
<feature type="transmembrane region" description="Helical" evidence="1">
    <location>
        <begin position="237"/>
        <end position="258"/>
    </location>
</feature>
<keyword evidence="1" id="KW-0472">Membrane</keyword>
<evidence type="ECO:0000313" key="4">
    <source>
        <dbReference type="Proteomes" id="UP000464787"/>
    </source>
</evidence>